<feature type="compositionally biased region" description="Basic and acidic residues" evidence="1">
    <location>
        <begin position="99"/>
        <end position="112"/>
    </location>
</feature>
<feature type="region of interest" description="Disordered" evidence="1">
    <location>
        <begin position="206"/>
        <end position="284"/>
    </location>
</feature>
<feature type="compositionally biased region" description="Polar residues" evidence="1">
    <location>
        <begin position="239"/>
        <end position="253"/>
    </location>
</feature>
<feature type="compositionally biased region" description="Acidic residues" evidence="1">
    <location>
        <begin position="68"/>
        <end position="98"/>
    </location>
</feature>
<name>A0AAD9K7E6_9ANNE</name>
<dbReference type="Proteomes" id="UP001208570">
    <property type="component" value="Unassembled WGS sequence"/>
</dbReference>
<protein>
    <submittedName>
        <fullName evidence="2">Uncharacterized protein</fullName>
    </submittedName>
</protein>
<feature type="compositionally biased region" description="Acidic residues" evidence="1">
    <location>
        <begin position="43"/>
        <end position="55"/>
    </location>
</feature>
<proteinExistence type="predicted"/>
<accession>A0AAD9K7E6</accession>
<evidence type="ECO:0000313" key="2">
    <source>
        <dbReference type="EMBL" id="KAK2165390.1"/>
    </source>
</evidence>
<feature type="compositionally biased region" description="Acidic residues" evidence="1">
    <location>
        <begin position="113"/>
        <end position="147"/>
    </location>
</feature>
<gene>
    <name evidence="2" type="ORF">LSH36_51g06008</name>
</gene>
<sequence>MATLPSISEDGEQLAEEIHELIPPADGMPPKWDIPEIVITSVDSDEAVVAEDETTNDQPPPSHGSQIDLEDDFIGGENFADEAYEGDNREDDDDDDDDTVKSEEHENGRIEEEYIEDETIEAEQADEQINEDDTNIDEDHEVEDTNSDQDKQNCLNKRTDLRNEVVGELNQEAGDVCAFRVDNPSDTITQSGFDMALSINGHSECLPGAASDSCEDSSKDVSTEGIVKQSRRVHDDSVESSVNKSDAGSSGLENHTAVIQRVVGNSRSSGSNHDIMEAQSHENSTECPVQCVHLGRSLSAEDLANATKDPGRPGQTSSSSDSEYSQLELGTEQFDPFGDMDIVDGEVRGVTTDHFSQSEDVRRVSDEENEIVTPKVSCFIEMVKGEWSTATEKCSGDPEDPPLLVLSSNVVESDSFNEASVYPGYWKLHPTKRVVPPAEWQEYCKHRVLPPGGWEELLRSRGFLDNAGDTVMLPPRHTISISSDALSRVAVRAHPQISDTNIKPDYAQGINPIGNAVECPSTGTGQQNDQIVISSRPTLVIPNLSKR</sequence>
<feature type="compositionally biased region" description="Polar residues" evidence="1">
    <location>
        <begin position="263"/>
        <end position="272"/>
    </location>
</feature>
<feature type="region of interest" description="Disordered" evidence="1">
    <location>
        <begin position="304"/>
        <end position="326"/>
    </location>
</feature>
<dbReference type="EMBL" id="JAODUP010000051">
    <property type="protein sequence ID" value="KAK2165390.1"/>
    <property type="molecule type" value="Genomic_DNA"/>
</dbReference>
<evidence type="ECO:0000313" key="3">
    <source>
        <dbReference type="Proteomes" id="UP001208570"/>
    </source>
</evidence>
<comment type="caution">
    <text evidence="2">The sequence shown here is derived from an EMBL/GenBank/DDBJ whole genome shotgun (WGS) entry which is preliminary data.</text>
</comment>
<evidence type="ECO:0000256" key="1">
    <source>
        <dbReference type="SAM" id="MobiDB-lite"/>
    </source>
</evidence>
<feature type="compositionally biased region" description="Basic and acidic residues" evidence="1">
    <location>
        <begin position="274"/>
        <end position="284"/>
    </location>
</feature>
<reference evidence="2" key="1">
    <citation type="journal article" date="2023" name="Mol. Biol. Evol.">
        <title>Third-Generation Sequencing Reveals the Adaptive Role of the Epigenome in Three Deep-Sea Polychaetes.</title>
        <authorList>
            <person name="Perez M."/>
            <person name="Aroh O."/>
            <person name="Sun Y."/>
            <person name="Lan Y."/>
            <person name="Juniper S.K."/>
            <person name="Young C.R."/>
            <person name="Angers B."/>
            <person name="Qian P.Y."/>
        </authorList>
    </citation>
    <scope>NUCLEOTIDE SEQUENCE</scope>
    <source>
        <strain evidence="2">P08H-3</strain>
    </source>
</reference>
<feature type="region of interest" description="Disordered" evidence="1">
    <location>
        <begin position="42"/>
        <end position="153"/>
    </location>
</feature>
<keyword evidence="3" id="KW-1185">Reference proteome</keyword>
<organism evidence="2 3">
    <name type="scientific">Paralvinella palmiformis</name>
    <dbReference type="NCBI Taxonomy" id="53620"/>
    <lineage>
        <taxon>Eukaryota</taxon>
        <taxon>Metazoa</taxon>
        <taxon>Spiralia</taxon>
        <taxon>Lophotrochozoa</taxon>
        <taxon>Annelida</taxon>
        <taxon>Polychaeta</taxon>
        <taxon>Sedentaria</taxon>
        <taxon>Canalipalpata</taxon>
        <taxon>Terebellida</taxon>
        <taxon>Terebelliformia</taxon>
        <taxon>Alvinellidae</taxon>
        <taxon>Paralvinella</taxon>
    </lineage>
</organism>
<dbReference type="AlphaFoldDB" id="A0AAD9K7E6"/>